<keyword evidence="2" id="KW-1185">Reference proteome</keyword>
<dbReference type="PANTHER" id="PTHR40267:SF1">
    <property type="entry name" value="BLR3294 PROTEIN"/>
    <property type="match status" value="1"/>
</dbReference>
<reference evidence="1" key="1">
    <citation type="submission" date="2022-10" db="EMBL/GenBank/DDBJ databases">
        <title>Roseovarius pelagicus sp. nov., isolated from Arctic seawater.</title>
        <authorList>
            <person name="Hong Y.W."/>
            <person name="Hwang C.Y."/>
        </authorList>
    </citation>
    <scope>NUCLEOTIDE SEQUENCE</scope>
    <source>
        <strain evidence="1">HL-MP18</strain>
    </source>
</reference>
<evidence type="ECO:0008006" key="3">
    <source>
        <dbReference type="Google" id="ProtNLM"/>
    </source>
</evidence>
<dbReference type="EMBL" id="CP106738">
    <property type="protein sequence ID" value="UXX83080.1"/>
    <property type="molecule type" value="Genomic_DNA"/>
</dbReference>
<dbReference type="Proteomes" id="UP001064087">
    <property type="component" value="Chromosome"/>
</dbReference>
<name>A0ABY6DAG3_9RHOB</name>
<sequence>MGDINAMCRLGVIVPPANPAVEPEMRVLLPDNAAVHTARLPVYPDTTLYERNALYLEAYPETLRGFGSLCLDGVSIAMTGSSYSLLRSGDRNMCRTLSAQVGAPVVTASLAIAIVLEALGARRVAMISPYPKELTEKAQAYWRDAGMEIVQTHSISKEFRAYELTPDDIQAAAAHIDVTVVDAVIISGTGANTLAALPALNTGASAPFLPSNLCSAMVMVALSGLPLSKPLQAALPEHAAGDDRIWARISKLTAEGVGPSADLTKRADN</sequence>
<accession>A0ABY6DAG3</accession>
<proteinExistence type="predicted"/>
<dbReference type="InterPro" id="IPR026286">
    <property type="entry name" value="MaiA/AMDase"/>
</dbReference>
<dbReference type="Pfam" id="PF17645">
    <property type="entry name" value="Amdase"/>
    <property type="match status" value="1"/>
</dbReference>
<dbReference type="InterPro" id="IPR053714">
    <property type="entry name" value="Iso_Racemase_Enz_sf"/>
</dbReference>
<dbReference type="Gene3D" id="3.40.50.12500">
    <property type="match status" value="1"/>
</dbReference>
<protein>
    <recommendedName>
        <fullName evidence="3">Maleate isomerase</fullName>
    </recommendedName>
</protein>
<dbReference type="PANTHER" id="PTHR40267">
    <property type="entry name" value="BLR3294 PROTEIN"/>
    <property type="match status" value="1"/>
</dbReference>
<dbReference type="RefSeq" id="WP_263047795.1">
    <property type="nucleotide sequence ID" value="NZ_CP106738.1"/>
</dbReference>
<evidence type="ECO:0000313" key="2">
    <source>
        <dbReference type="Proteomes" id="UP001064087"/>
    </source>
</evidence>
<organism evidence="1 2">
    <name type="scientific">Roseovarius pelagicus</name>
    <dbReference type="NCBI Taxonomy" id="2980108"/>
    <lineage>
        <taxon>Bacteria</taxon>
        <taxon>Pseudomonadati</taxon>
        <taxon>Pseudomonadota</taxon>
        <taxon>Alphaproteobacteria</taxon>
        <taxon>Rhodobacterales</taxon>
        <taxon>Roseobacteraceae</taxon>
        <taxon>Roseovarius</taxon>
    </lineage>
</organism>
<evidence type="ECO:0000313" key="1">
    <source>
        <dbReference type="EMBL" id="UXX83080.1"/>
    </source>
</evidence>
<gene>
    <name evidence="1" type="ORF">N7U68_18700</name>
</gene>